<comment type="caution">
    <text evidence="3">The sequence shown here is derived from an EMBL/GenBank/DDBJ whole genome shotgun (WGS) entry which is preliminary data.</text>
</comment>
<dbReference type="EMBL" id="QCYK01000002">
    <property type="protein sequence ID" value="PUZ25610.1"/>
    <property type="molecule type" value="Genomic_DNA"/>
</dbReference>
<dbReference type="InterPro" id="IPR051918">
    <property type="entry name" value="STPP_CPPED1"/>
</dbReference>
<dbReference type="SUPFAM" id="SSF56300">
    <property type="entry name" value="Metallo-dependent phosphatases"/>
    <property type="match status" value="1"/>
</dbReference>
<dbReference type="InterPro" id="IPR004843">
    <property type="entry name" value="Calcineurin-like_PHP"/>
</dbReference>
<sequence length="364" mass="41221">MKRILGTLVLLFVWHSTFAQVTHIVFTSDVHFGISRKEFRGKKKVPSETVNKAMIAQMNILPGLELPRDKGAGEGQAIDKISYVAITGDLCNRQQPPYPPAAVSWKQFTKAYLGKLTLHAPLLLVPGNHDASDATGYYKPMKPATDNSSMVGIYNLEMKPAVRTAATFNYKKDKIHYTRDIGKVHCIFISIWPDSEERGWMEKDLRHVAAGTPVLIFAHDPPDGDASHFINPFPPHTINKKDQYQNLLSDTLHTPPTNTYEQEQFARFLQAHPNIRAYFHGHENWNQYYTYSGPSKNVALPVFRVDSPMKGKESASDEQQLSFQLISIDQATLQLTVRQLFWNAKPKKDGGRMEWGDVKTISLR</sequence>
<dbReference type="Proteomes" id="UP000244450">
    <property type="component" value="Unassembled WGS sequence"/>
</dbReference>
<dbReference type="Pfam" id="PF00149">
    <property type="entry name" value="Metallophos"/>
    <property type="match status" value="1"/>
</dbReference>
<dbReference type="PANTHER" id="PTHR43143:SF1">
    <property type="entry name" value="SERINE_THREONINE-PROTEIN PHOSPHATASE CPPED1"/>
    <property type="match status" value="1"/>
</dbReference>
<keyword evidence="4" id="KW-1185">Reference proteome</keyword>
<dbReference type="Gene3D" id="3.60.21.10">
    <property type="match status" value="1"/>
</dbReference>
<evidence type="ECO:0000259" key="2">
    <source>
        <dbReference type="Pfam" id="PF00149"/>
    </source>
</evidence>
<name>A0A2T7BH55_9BACT</name>
<dbReference type="OrthoDB" id="5464769at2"/>
<evidence type="ECO:0000313" key="3">
    <source>
        <dbReference type="EMBL" id="PUZ25610.1"/>
    </source>
</evidence>
<evidence type="ECO:0000256" key="1">
    <source>
        <dbReference type="SAM" id="SignalP"/>
    </source>
</evidence>
<dbReference type="RefSeq" id="WP_108687450.1">
    <property type="nucleotide sequence ID" value="NZ_QCYK01000002.1"/>
</dbReference>
<feature type="signal peptide" evidence="1">
    <location>
        <begin position="1"/>
        <end position="19"/>
    </location>
</feature>
<accession>A0A2T7BH55</accession>
<feature type="domain" description="Calcineurin-like phosphoesterase" evidence="2">
    <location>
        <begin position="23"/>
        <end position="283"/>
    </location>
</feature>
<dbReference type="InterPro" id="IPR029052">
    <property type="entry name" value="Metallo-depent_PP-like"/>
</dbReference>
<protein>
    <recommendedName>
        <fullName evidence="2">Calcineurin-like phosphoesterase domain-containing protein</fullName>
    </recommendedName>
</protein>
<proteinExistence type="predicted"/>
<dbReference type="GO" id="GO:0016787">
    <property type="term" value="F:hydrolase activity"/>
    <property type="evidence" value="ECO:0007669"/>
    <property type="project" value="InterPro"/>
</dbReference>
<evidence type="ECO:0000313" key="4">
    <source>
        <dbReference type="Proteomes" id="UP000244450"/>
    </source>
</evidence>
<dbReference type="AlphaFoldDB" id="A0A2T7BH55"/>
<gene>
    <name evidence="3" type="ORF">DCC81_15155</name>
</gene>
<dbReference type="PANTHER" id="PTHR43143">
    <property type="entry name" value="METALLOPHOSPHOESTERASE, CALCINEURIN SUPERFAMILY"/>
    <property type="match status" value="1"/>
</dbReference>
<keyword evidence="1" id="KW-0732">Signal</keyword>
<reference evidence="3 4" key="1">
    <citation type="submission" date="2018-04" db="EMBL/GenBank/DDBJ databases">
        <title>Chitinophaga fuyangensis sp. nov., isolated from soil in a chemical factory.</title>
        <authorList>
            <person name="Chen K."/>
        </authorList>
    </citation>
    <scope>NUCLEOTIDE SEQUENCE [LARGE SCALE GENOMIC DNA]</scope>
    <source>
        <strain evidence="3 4">LY-1</strain>
    </source>
</reference>
<feature type="chain" id="PRO_5015688418" description="Calcineurin-like phosphoesterase domain-containing protein" evidence="1">
    <location>
        <begin position="20"/>
        <end position="364"/>
    </location>
</feature>
<organism evidence="3 4">
    <name type="scientific">Chitinophaga parva</name>
    <dbReference type="NCBI Taxonomy" id="2169414"/>
    <lineage>
        <taxon>Bacteria</taxon>
        <taxon>Pseudomonadati</taxon>
        <taxon>Bacteroidota</taxon>
        <taxon>Chitinophagia</taxon>
        <taxon>Chitinophagales</taxon>
        <taxon>Chitinophagaceae</taxon>
        <taxon>Chitinophaga</taxon>
    </lineage>
</organism>